<dbReference type="EMBL" id="JASAOG010000274">
    <property type="protein sequence ID" value="KAK0041491.1"/>
    <property type="molecule type" value="Genomic_DNA"/>
</dbReference>
<dbReference type="Proteomes" id="UP001233172">
    <property type="component" value="Unassembled WGS sequence"/>
</dbReference>
<reference evidence="1" key="1">
    <citation type="journal article" date="2023" name="PLoS Negl. Trop. Dis.">
        <title>A genome sequence for Biomphalaria pfeifferi, the major vector snail for the human-infecting parasite Schistosoma mansoni.</title>
        <authorList>
            <person name="Bu L."/>
            <person name="Lu L."/>
            <person name="Laidemitt M.R."/>
            <person name="Zhang S.M."/>
            <person name="Mutuku M."/>
            <person name="Mkoji G."/>
            <person name="Steinauer M."/>
            <person name="Loker E.S."/>
        </authorList>
    </citation>
    <scope>NUCLEOTIDE SEQUENCE</scope>
    <source>
        <strain evidence="1">KasaAsao</strain>
    </source>
</reference>
<evidence type="ECO:0000313" key="1">
    <source>
        <dbReference type="EMBL" id="KAK0041491.1"/>
    </source>
</evidence>
<evidence type="ECO:0000313" key="2">
    <source>
        <dbReference type="Proteomes" id="UP001233172"/>
    </source>
</evidence>
<reference evidence="1" key="2">
    <citation type="submission" date="2023-04" db="EMBL/GenBank/DDBJ databases">
        <authorList>
            <person name="Bu L."/>
            <person name="Lu L."/>
            <person name="Laidemitt M.R."/>
            <person name="Zhang S.M."/>
            <person name="Mutuku M."/>
            <person name="Mkoji G."/>
            <person name="Steinauer M."/>
            <person name="Loker E.S."/>
        </authorList>
    </citation>
    <scope>NUCLEOTIDE SEQUENCE</scope>
    <source>
        <strain evidence="1">KasaAsao</strain>
        <tissue evidence="1">Whole Snail</tissue>
    </source>
</reference>
<name>A0AAD8ASC2_BIOPF</name>
<gene>
    <name evidence="1" type="ORF">Bpfe_029105</name>
</gene>
<sequence length="114" mass="12915">MICNLRQAKTTAVIGEDKCPDLCEDLAIQSRVQQLHRARHRNLAGERGSDLYFITIAVDPLPQQNIQIIKRNAKIKIPGCCVSIICDISVSSRRSLAWTHRKWPPTDRKQLLAV</sequence>
<keyword evidence="2" id="KW-1185">Reference proteome</keyword>
<accession>A0AAD8ASC2</accession>
<organism evidence="1 2">
    <name type="scientific">Biomphalaria pfeifferi</name>
    <name type="common">Bloodfluke planorb</name>
    <name type="synonym">Freshwater snail</name>
    <dbReference type="NCBI Taxonomy" id="112525"/>
    <lineage>
        <taxon>Eukaryota</taxon>
        <taxon>Metazoa</taxon>
        <taxon>Spiralia</taxon>
        <taxon>Lophotrochozoa</taxon>
        <taxon>Mollusca</taxon>
        <taxon>Gastropoda</taxon>
        <taxon>Heterobranchia</taxon>
        <taxon>Euthyneura</taxon>
        <taxon>Panpulmonata</taxon>
        <taxon>Hygrophila</taxon>
        <taxon>Lymnaeoidea</taxon>
        <taxon>Planorbidae</taxon>
        <taxon>Biomphalaria</taxon>
    </lineage>
</organism>
<protein>
    <submittedName>
        <fullName evidence="1">Uncharacterized protein</fullName>
    </submittedName>
</protein>
<dbReference type="AlphaFoldDB" id="A0AAD8ASC2"/>
<proteinExistence type="predicted"/>
<comment type="caution">
    <text evidence="1">The sequence shown here is derived from an EMBL/GenBank/DDBJ whole genome shotgun (WGS) entry which is preliminary data.</text>
</comment>